<keyword evidence="2 4" id="KW-0732">Signal</keyword>
<dbReference type="Pfam" id="PF01522">
    <property type="entry name" value="Polysacc_deac_1"/>
    <property type="match status" value="1"/>
</dbReference>
<dbReference type="PROSITE" id="PS51677">
    <property type="entry name" value="NODB"/>
    <property type="match status" value="1"/>
</dbReference>
<reference evidence="6 7" key="1">
    <citation type="submission" date="2024-04" db="EMBL/GenBank/DDBJ databases">
        <title>Luteolibacter sp. isolated from soil.</title>
        <authorList>
            <person name="An J."/>
        </authorList>
    </citation>
    <scope>NUCLEOTIDE SEQUENCE [LARGE SCALE GENOMIC DNA]</scope>
    <source>
        <strain evidence="6 7">Y139</strain>
    </source>
</reference>
<evidence type="ECO:0000259" key="5">
    <source>
        <dbReference type="PROSITE" id="PS51677"/>
    </source>
</evidence>
<evidence type="ECO:0000256" key="1">
    <source>
        <dbReference type="ARBA" id="ARBA00004613"/>
    </source>
</evidence>
<feature type="compositionally biased region" description="Pro residues" evidence="3">
    <location>
        <begin position="28"/>
        <end position="56"/>
    </location>
</feature>
<name>A0ABU9ATP0_9BACT</name>
<dbReference type="SUPFAM" id="SSF88713">
    <property type="entry name" value="Glycoside hydrolase/deacetylase"/>
    <property type="match status" value="1"/>
</dbReference>
<keyword evidence="7" id="KW-1185">Reference proteome</keyword>
<feature type="signal peptide" evidence="4">
    <location>
        <begin position="1"/>
        <end position="20"/>
    </location>
</feature>
<feature type="region of interest" description="Disordered" evidence="3">
    <location>
        <begin position="25"/>
        <end position="56"/>
    </location>
</feature>
<feature type="domain" description="NodB homology" evidence="5">
    <location>
        <begin position="120"/>
        <end position="348"/>
    </location>
</feature>
<dbReference type="Proteomes" id="UP001371305">
    <property type="component" value="Unassembled WGS sequence"/>
</dbReference>
<dbReference type="GO" id="GO:0016787">
    <property type="term" value="F:hydrolase activity"/>
    <property type="evidence" value="ECO:0007669"/>
    <property type="project" value="UniProtKB-KW"/>
</dbReference>
<keyword evidence="6" id="KW-0378">Hydrolase</keyword>
<dbReference type="EC" id="3.-.-.-" evidence="6"/>
<evidence type="ECO:0000256" key="3">
    <source>
        <dbReference type="SAM" id="MobiDB-lite"/>
    </source>
</evidence>
<dbReference type="Gene3D" id="3.20.20.370">
    <property type="entry name" value="Glycoside hydrolase/deacetylase"/>
    <property type="match status" value="1"/>
</dbReference>
<dbReference type="InterPro" id="IPR011330">
    <property type="entry name" value="Glyco_hydro/deAcase_b/a-brl"/>
</dbReference>
<feature type="chain" id="PRO_5045727332" evidence="4">
    <location>
        <begin position="21"/>
        <end position="408"/>
    </location>
</feature>
<dbReference type="InterPro" id="IPR002509">
    <property type="entry name" value="NODB_dom"/>
</dbReference>
<evidence type="ECO:0000256" key="4">
    <source>
        <dbReference type="SAM" id="SignalP"/>
    </source>
</evidence>
<comment type="caution">
    <text evidence="6">The sequence shown here is derived from an EMBL/GenBank/DDBJ whole genome shotgun (WGS) entry which is preliminary data.</text>
</comment>
<dbReference type="InterPro" id="IPR051398">
    <property type="entry name" value="Polysacch_Deacetylase"/>
</dbReference>
<gene>
    <name evidence="6" type="ORF">WKV53_08290</name>
</gene>
<accession>A0ABU9ATP0</accession>
<dbReference type="CDD" id="cd10973">
    <property type="entry name" value="CE4_DAC_u4_5s"/>
    <property type="match status" value="1"/>
</dbReference>
<dbReference type="RefSeq" id="WP_341404096.1">
    <property type="nucleotide sequence ID" value="NZ_JBBUKT010000002.1"/>
</dbReference>
<sequence length="408" mass="44582">MTIKFAPLLFALFLPLSLSAQQVAPTAPATPPAAPATPSAPEPAPTPAPVPAPPTVPDDGVRVSVLGYHDFSETAPETEMIIRTSKFRKQMEAIKNAGLPVIPMADFQAWKRGEKEIADKSIVITIDDGWKASYTDAYPILKEFGFPFTVFLYKNYVDGGGKALTSDMIKEMQKHGATIGSHSVSHSYPGPHRRKGAEAYVKFLRTEFGDSKTFLEEKFGGRVTTFAYPGGIHTAEMDPLSKEFGYESLFTVLPGKIRRSNDDRLLPRYIVLGTHDRVFELATAFNEVAGATAGRNQELAPQSTPFPVKPEAGALVDSRLPLLSADLSNVPDLDPKTLSMKVGGFGEVPAVFDEQSKSYSWQVNRRLRSPVCQVAVSWLDSKGKPPEVPLRWSFRVDAEAAYLPATPE</sequence>
<organism evidence="6 7">
    <name type="scientific">Luteolibacter soli</name>
    <dbReference type="NCBI Taxonomy" id="3135280"/>
    <lineage>
        <taxon>Bacteria</taxon>
        <taxon>Pseudomonadati</taxon>
        <taxon>Verrucomicrobiota</taxon>
        <taxon>Verrucomicrobiia</taxon>
        <taxon>Verrucomicrobiales</taxon>
        <taxon>Verrucomicrobiaceae</taxon>
        <taxon>Luteolibacter</taxon>
    </lineage>
</organism>
<dbReference type="PANTHER" id="PTHR34216:SF3">
    <property type="entry name" value="POLY-BETA-1,6-N-ACETYL-D-GLUCOSAMINE N-DEACETYLASE"/>
    <property type="match status" value="1"/>
</dbReference>
<comment type="subcellular location">
    <subcellularLocation>
        <location evidence="1">Secreted</location>
    </subcellularLocation>
</comment>
<protein>
    <submittedName>
        <fullName evidence="6">Polysaccharide deacetylase family protein</fullName>
        <ecNumber evidence="6">3.-.-.-</ecNumber>
    </submittedName>
</protein>
<dbReference type="PANTHER" id="PTHR34216">
    <property type="match status" value="1"/>
</dbReference>
<dbReference type="EMBL" id="JBBUKT010000002">
    <property type="protein sequence ID" value="MEK7950491.1"/>
    <property type="molecule type" value="Genomic_DNA"/>
</dbReference>
<evidence type="ECO:0000313" key="7">
    <source>
        <dbReference type="Proteomes" id="UP001371305"/>
    </source>
</evidence>
<evidence type="ECO:0000313" key="6">
    <source>
        <dbReference type="EMBL" id="MEK7950491.1"/>
    </source>
</evidence>
<evidence type="ECO:0000256" key="2">
    <source>
        <dbReference type="ARBA" id="ARBA00022729"/>
    </source>
</evidence>
<proteinExistence type="predicted"/>